<evidence type="ECO:0000313" key="10">
    <source>
        <dbReference type="Proteomes" id="UP000694844"/>
    </source>
</evidence>
<protein>
    <submittedName>
        <fullName evidence="11">Uncharacterized protein LOC111134463 isoform X1</fullName>
    </submittedName>
</protein>
<dbReference type="Gene3D" id="1.20.5.170">
    <property type="match status" value="1"/>
</dbReference>
<keyword evidence="10" id="KW-1185">Reference proteome</keyword>
<dbReference type="SUPFAM" id="SSF57959">
    <property type="entry name" value="Leucine zipper domain"/>
    <property type="match status" value="1"/>
</dbReference>
<accession>A0A8B8EHS3</accession>
<dbReference type="Proteomes" id="UP000694844">
    <property type="component" value="Chromosome 5"/>
</dbReference>
<sequence length="361" mass="40062">MTGEGITSFSNTDLDMTEKQSPTPDRPQRRNGRGRPGRRGNKVDVKVKLERSRQSARECRARKKLRYQYLEDLVSNREQAIFKLREELESYKQYCVDLDQGKLPEQLLKDLANVMNKGEKSGAPFIPMTGSEVGTATTSDNSAHHVSNGMLYPQNNSDDGRRITGAQTNRSPSAYPYFKHTSGDCNVTYSTNPGCRQQNGHANHHLPILQPHHPYPHPKEKQHLEGGSFTDRQPIMSNQIPHFVPTCSSKVYLEPHAINSPSFPNSIACGNAPITCGNPVVSPAVMSQNPMACSGGKVSFLSMLQDMNTTDLGEQPGVDLGFPKPTVTMTNSDWRVNEDSETYAAHSRTHGTVLHTILEEM</sequence>
<name>A0A8B8EHS3_CRAVI</name>
<keyword evidence="6" id="KW-0804">Transcription</keyword>
<dbReference type="CDD" id="cd14709">
    <property type="entry name" value="bZIP_CREBL2"/>
    <property type="match status" value="1"/>
</dbReference>
<organism evidence="10 11">
    <name type="scientific">Crassostrea virginica</name>
    <name type="common">Eastern oyster</name>
    <dbReference type="NCBI Taxonomy" id="6565"/>
    <lineage>
        <taxon>Eukaryota</taxon>
        <taxon>Metazoa</taxon>
        <taxon>Spiralia</taxon>
        <taxon>Lophotrochozoa</taxon>
        <taxon>Mollusca</taxon>
        <taxon>Bivalvia</taxon>
        <taxon>Autobranchia</taxon>
        <taxon>Pteriomorphia</taxon>
        <taxon>Ostreida</taxon>
        <taxon>Ostreoidea</taxon>
        <taxon>Ostreidae</taxon>
        <taxon>Crassostrea</taxon>
    </lineage>
</organism>
<feature type="compositionally biased region" description="Polar residues" evidence="8">
    <location>
        <begin position="1"/>
        <end position="23"/>
    </location>
</feature>
<keyword evidence="7" id="KW-0539">Nucleus</keyword>
<dbReference type="InterPro" id="IPR039250">
    <property type="entry name" value="CREBL2/REPTOR-BP"/>
</dbReference>
<comment type="similarity">
    <text evidence="2">Belongs to the bZIP family. ATF subfamily.</text>
</comment>
<keyword evidence="3" id="KW-0805">Transcription regulation</keyword>
<feature type="compositionally biased region" description="Basic residues" evidence="8">
    <location>
        <begin position="29"/>
        <end position="40"/>
    </location>
</feature>
<feature type="domain" description="BZIP" evidence="9">
    <location>
        <begin position="50"/>
        <end position="93"/>
    </location>
</feature>
<dbReference type="InterPro" id="IPR004827">
    <property type="entry name" value="bZIP"/>
</dbReference>
<evidence type="ECO:0000256" key="6">
    <source>
        <dbReference type="ARBA" id="ARBA00023163"/>
    </source>
</evidence>
<evidence type="ECO:0000256" key="7">
    <source>
        <dbReference type="ARBA" id="ARBA00023242"/>
    </source>
</evidence>
<evidence type="ECO:0000256" key="4">
    <source>
        <dbReference type="ARBA" id="ARBA00023125"/>
    </source>
</evidence>
<evidence type="ECO:0000256" key="5">
    <source>
        <dbReference type="ARBA" id="ARBA00023159"/>
    </source>
</evidence>
<dbReference type="KEGG" id="cvn:111134463"/>
<dbReference type="GO" id="GO:0003700">
    <property type="term" value="F:DNA-binding transcription factor activity"/>
    <property type="evidence" value="ECO:0007669"/>
    <property type="project" value="InterPro"/>
</dbReference>
<dbReference type="GeneID" id="111134463"/>
<proteinExistence type="inferred from homology"/>
<feature type="region of interest" description="Disordered" evidence="8">
    <location>
        <begin position="1"/>
        <end position="45"/>
    </location>
</feature>
<evidence type="ECO:0000256" key="8">
    <source>
        <dbReference type="SAM" id="MobiDB-lite"/>
    </source>
</evidence>
<evidence type="ECO:0000259" key="9">
    <source>
        <dbReference type="Pfam" id="PF07716"/>
    </source>
</evidence>
<dbReference type="GO" id="GO:0005634">
    <property type="term" value="C:nucleus"/>
    <property type="evidence" value="ECO:0007669"/>
    <property type="project" value="UniProtKB-SubCell"/>
</dbReference>
<dbReference type="OrthoDB" id="5984119at2759"/>
<dbReference type="PANTHER" id="PTHR21051">
    <property type="entry name" value="CAMP-RESPONSIVE ELEMENT-BINDING PROTEIN-LIKE 2"/>
    <property type="match status" value="1"/>
</dbReference>
<dbReference type="Pfam" id="PF07716">
    <property type="entry name" value="bZIP_2"/>
    <property type="match status" value="1"/>
</dbReference>
<dbReference type="GO" id="GO:0003677">
    <property type="term" value="F:DNA binding"/>
    <property type="evidence" value="ECO:0007669"/>
    <property type="project" value="UniProtKB-KW"/>
</dbReference>
<evidence type="ECO:0000256" key="1">
    <source>
        <dbReference type="ARBA" id="ARBA00004123"/>
    </source>
</evidence>
<comment type="subcellular location">
    <subcellularLocation>
        <location evidence="1">Nucleus</location>
    </subcellularLocation>
</comment>
<dbReference type="InterPro" id="IPR046347">
    <property type="entry name" value="bZIP_sf"/>
</dbReference>
<gene>
    <name evidence="11" type="primary">LOC111134463</name>
</gene>
<evidence type="ECO:0000256" key="2">
    <source>
        <dbReference type="ARBA" id="ARBA00009050"/>
    </source>
</evidence>
<dbReference type="RefSeq" id="XP_022339191.1">
    <property type="nucleotide sequence ID" value="XM_022483483.1"/>
</dbReference>
<dbReference type="PANTHER" id="PTHR21051:SF4">
    <property type="entry name" value="CAMP-RESPONSIVE ELEMENT-BINDING PROTEIN-LIKE 2"/>
    <property type="match status" value="1"/>
</dbReference>
<keyword evidence="4" id="KW-0238">DNA-binding</keyword>
<dbReference type="AlphaFoldDB" id="A0A8B8EHS3"/>
<evidence type="ECO:0000256" key="3">
    <source>
        <dbReference type="ARBA" id="ARBA00023015"/>
    </source>
</evidence>
<evidence type="ECO:0000313" key="11">
    <source>
        <dbReference type="RefSeq" id="XP_022339191.1"/>
    </source>
</evidence>
<keyword evidence="5" id="KW-0010">Activator</keyword>
<reference evidence="11" key="1">
    <citation type="submission" date="2025-08" db="UniProtKB">
        <authorList>
            <consortium name="RefSeq"/>
        </authorList>
    </citation>
    <scope>IDENTIFICATION</scope>
    <source>
        <tissue evidence="11">Whole sample</tissue>
    </source>
</reference>